<evidence type="ECO:0000313" key="2">
    <source>
        <dbReference type="EMBL" id="KUM72259.1"/>
    </source>
</evidence>
<dbReference type="RefSeq" id="WP_062153263.1">
    <property type="nucleotide sequence ID" value="NZ_KQ947990.1"/>
</dbReference>
<dbReference type="Pfam" id="PF18143">
    <property type="entry name" value="HAD_SAK_2"/>
    <property type="match status" value="1"/>
</dbReference>
<keyword evidence="3" id="KW-1185">Reference proteome</keyword>
<feature type="compositionally biased region" description="Acidic residues" evidence="1">
    <location>
        <begin position="90"/>
        <end position="100"/>
    </location>
</feature>
<sequence length="179" mass="19490">MSPVLLFLDIDGTLVPFGADRPYPVYEAAFPLPETAAHPLLSRVDPALGARLARLAALGCEPVWATTWGDDANTCLAPWLGLPALPAVDWPDEDQDEGEEAPAGPRGLHWKTRPLVARAAGRPFVWVDDEITDADRAWVAAHHPAPALLHRVDHRYGLTDRDFAVLAEWVTDARGPAAR</sequence>
<dbReference type="AlphaFoldDB" id="A0A117P3A4"/>
<reference evidence="2 3" key="1">
    <citation type="submission" date="2015-10" db="EMBL/GenBank/DDBJ databases">
        <title>Draft genome sequence of Streptomyces curacoi DSM 40107, type strain for the species Streptomyces curacoi.</title>
        <authorList>
            <person name="Ruckert C."/>
            <person name="Winkler A."/>
            <person name="Kalinowski J."/>
            <person name="Kampfer P."/>
            <person name="Glaeser S."/>
        </authorList>
    </citation>
    <scope>NUCLEOTIDE SEQUENCE [LARGE SCALE GENOMIC DNA]</scope>
    <source>
        <strain evidence="2 3">DSM 40107</strain>
    </source>
</reference>
<dbReference type="Proteomes" id="UP000054024">
    <property type="component" value="Unassembled WGS sequence"/>
</dbReference>
<gene>
    <name evidence="2" type="ORF">AQI70_23420</name>
</gene>
<evidence type="ECO:0000313" key="3">
    <source>
        <dbReference type="Proteomes" id="UP000054024"/>
    </source>
</evidence>
<dbReference type="STRING" id="146536.AQI70_23420"/>
<dbReference type="OrthoDB" id="5124141at2"/>
<feature type="region of interest" description="Disordered" evidence="1">
    <location>
        <begin position="88"/>
        <end position="108"/>
    </location>
</feature>
<comment type="caution">
    <text evidence="2">The sequence shown here is derived from an EMBL/GenBank/DDBJ whole genome shotgun (WGS) entry which is preliminary data.</text>
</comment>
<accession>A0A117P3A4</accession>
<evidence type="ECO:0008006" key="4">
    <source>
        <dbReference type="Google" id="ProtNLM"/>
    </source>
</evidence>
<proteinExistence type="predicted"/>
<organism evidence="2 3">
    <name type="scientific">Streptomyces curacoi</name>
    <dbReference type="NCBI Taxonomy" id="146536"/>
    <lineage>
        <taxon>Bacteria</taxon>
        <taxon>Bacillati</taxon>
        <taxon>Actinomycetota</taxon>
        <taxon>Actinomycetes</taxon>
        <taxon>Kitasatosporales</taxon>
        <taxon>Streptomycetaceae</taxon>
        <taxon>Streptomyces</taxon>
    </lineage>
</organism>
<evidence type="ECO:0000256" key="1">
    <source>
        <dbReference type="SAM" id="MobiDB-lite"/>
    </source>
</evidence>
<dbReference type="EMBL" id="LMWJ01000017">
    <property type="protein sequence ID" value="KUM72259.1"/>
    <property type="molecule type" value="Genomic_DNA"/>
</dbReference>
<protein>
    <recommendedName>
        <fullName evidence="4">Secreted protein</fullName>
    </recommendedName>
</protein>
<name>A0A117P3A4_9ACTN</name>